<accession>A0A2N0H6C3</accession>
<dbReference type="InterPro" id="IPR014880">
    <property type="entry name" value="SoxZ_dom"/>
</dbReference>
<dbReference type="SUPFAM" id="SSF81296">
    <property type="entry name" value="E set domains"/>
    <property type="match status" value="1"/>
</dbReference>
<dbReference type="NCBIfam" id="TIGR04557">
    <property type="entry name" value="fuse_rel_SoxYZ"/>
    <property type="match status" value="1"/>
</dbReference>
<dbReference type="Gene3D" id="2.60.40.2470">
    <property type="entry name" value="SoxY domain"/>
    <property type="match status" value="1"/>
</dbReference>
<feature type="domain" description="Ig-like SoxY" evidence="3">
    <location>
        <begin position="39"/>
        <end position="143"/>
    </location>
</feature>
<dbReference type="InterPro" id="IPR013783">
    <property type="entry name" value="Ig-like_fold"/>
</dbReference>
<evidence type="ECO:0000313" key="5">
    <source>
        <dbReference type="Proteomes" id="UP000232587"/>
    </source>
</evidence>
<dbReference type="InterPro" id="IPR014756">
    <property type="entry name" value="Ig_E-set"/>
</dbReference>
<dbReference type="InterPro" id="IPR038162">
    <property type="entry name" value="SoxY_sf"/>
</dbReference>
<evidence type="ECO:0000313" key="4">
    <source>
        <dbReference type="EMBL" id="PKB14495.1"/>
    </source>
</evidence>
<evidence type="ECO:0000259" key="3">
    <source>
        <dbReference type="Pfam" id="PF13501"/>
    </source>
</evidence>
<evidence type="ECO:0000259" key="2">
    <source>
        <dbReference type="Pfam" id="PF08770"/>
    </source>
</evidence>
<proteinExistence type="predicted"/>
<dbReference type="AlphaFoldDB" id="A0A2N0H6C3"/>
<feature type="domain" description="Sulphur oxidation protein SoxZ" evidence="2">
    <location>
        <begin position="170"/>
        <end position="252"/>
    </location>
</feature>
<dbReference type="Proteomes" id="UP000232587">
    <property type="component" value="Unassembled WGS sequence"/>
</dbReference>
<protein>
    <submittedName>
        <fullName evidence="4">Sulfur-oxidizing protein SoxY</fullName>
    </submittedName>
</protein>
<name>A0A2N0H6C3_9SPHN</name>
<feature type="signal peptide" evidence="1">
    <location>
        <begin position="1"/>
        <end position="22"/>
    </location>
</feature>
<evidence type="ECO:0000256" key="1">
    <source>
        <dbReference type="SAM" id="SignalP"/>
    </source>
</evidence>
<dbReference type="Gene3D" id="2.60.40.10">
    <property type="entry name" value="Immunoglobulins"/>
    <property type="match status" value="1"/>
</dbReference>
<keyword evidence="1" id="KW-0732">Signal</keyword>
<keyword evidence="5" id="KW-1185">Reference proteome</keyword>
<feature type="chain" id="PRO_5014890178" evidence="1">
    <location>
        <begin position="23"/>
        <end position="264"/>
    </location>
</feature>
<sequence>MRLVDLLLACAALVGPAATAAAAPPRDPLGSPMWDFHARRLFGSDPVVFDEAVAVTIPPIAENQRVFPVTVDARKLAGVKRIVLFGDLNPIPVAVDFRPTGAAPFIATRIKLDQRTPVRAAVQTLDGTWHVAGSWIDAAGGGCSAPPVSRVKGDWADHLGEVRGGAWRDGIDTRLRVTIRHPMDTGLVENIAAYNVDRLTVSDEAGQRLAEMTVYGSVAEDPAFTFIVPGTGSGAFAIAAHDSNGLAFSGTARSAPGPAPALRK</sequence>
<reference evidence="4 5" key="1">
    <citation type="submission" date="2017-11" db="EMBL/GenBank/DDBJ databases">
        <title>Genomic Encyclopedia of Type Strains, Phase III (KMG-III): the genomes of soil and plant-associated and newly described type strains.</title>
        <authorList>
            <person name="Whitman W."/>
        </authorList>
    </citation>
    <scope>NUCLEOTIDE SEQUENCE [LARGE SCALE GENOMIC DNA]</scope>
    <source>
        <strain evidence="4 5">CGMCC 1.12274</strain>
    </source>
</reference>
<dbReference type="Pfam" id="PF13501">
    <property type="entry name" value="SoxY"/>
    <property type="match status" value="1"/>
</dbReference>
<dbReference type="Pfam" id="PF08770">
    <property type="entry name" value="SoxZ"/>
    <property type="match status" value="1"/>
</dbReference>
<organism evidence="4 5">
    <name type="scientific">Novosphingobium kunmingense</name>
    <dbReference type="NCBI Taxonomy" id="1211806"/>
    <lineage>
        <taxon>Bacteria</taxon>
        <taxon>Pseudomonadati</taxon>
        <taxon>Pseudomonadota</taxon>
        <taxon>Alphaproteobacteria</taxon>
        <taxon>Sphingomonadales</taxon>
        <taxon>Sphingomonadaceae</taxon>
        <taxon>Novosphingobium</taxon>
    </lineage>
</organism>
<dbReference type="InterPro" id="IPR030831">
    <property type="entry name" value="Fuse-rel_SoxYZ"/>
</dbReference>
<dbReference type="EMBL" id="PHUF01000004">
    <property type="protein sequence ID" value="PKB14495.1"/>
    <property type="molecule type" value="Genomic_DNA"/>
</dbReference>
<gene>
    <name evidence="4" type="ORF">B0I00_2085</name>
</gene>
<dbReference type="InterPro" id="IPR032711">
    <property type="entry name" value="SoxY"/>
</dbReference>
<comment type="caution">
    <text evidence="4">The sequence shown here is derived from an EMBL/GenBank/DDBJ whole genome shotgun (WGS) entry which is preliminary data.</text>
</comment>
<dbReference type="RefSeq" id="WP_100867330.1">
    <property type="nucleotide sequence ID" value="NZ_PHUF01000004.1"/>
</dbReference>
<dbReference type="OrthoDB" id="5343309at2"/>